<dbReference type="SMART" id="SM00226">
    <property type="entry name" value="LMWPc"/>
    <property type="match status" value="1"/>
</dbReference>
<proteinExistence type="predicted"/>
<gene>
    <name evidence="3" type="ORF">CRP01_01020</name>
</gene>
<dbReference type="Pfam" id="PF01451">
    <property type="entry name" value="LMWPc"/>
    <property type="match status" value="1"/>
</dbReference>
<dbReference type="OrthoDB" id="9799096at2"/>
<dbReference type="InterPro" id="IPR023485">
    <property type="entry name" value="Ptyr_pPase"/>
</dbReference>
<dbReference type="Proteomes" id="UP000223913">
    <property type="component" value="Unassembled WGS sequence"/>
</dbReference>
<dbReference type="GO" id="GO:0046685">
    <property type="term" value="P:response to arsenic-containing substance"/>
    <property type="evidence" value="ECO:0007669"/>
    <property type="project" value="UniProtKB-KW"/>
</dbReference>
<evidence type="ECO:0000313" key="4">
    <source>
        <dbReference type="Proteomes" id="UP000223913"/>
    </source>
</evidence>
<dbReference type="PANTHER" id="PTHR43428">
    <property type="entry name" value="ARSENATE REDUCTASE"/>
    <property type="match status" value="1"/>
</dbReference>
<accession>A0A2D0NJ47</accession>
<name>A0A2D0NJ47_FLAN2</name>
<comment type="caution">
    <text evidence="3">The sequence shown here is derived from an EMBL/GenBank/DDBJ whole genome shotgun (WGS) entry which is preliminary data.</text>
</comment>
<sequence>MKKILILCHYNTARSQMAEGYLKFFAGNLALVHSAGVENKNLHPLAFEIMDEDNIDIKEQHPKLATKLLKNKYDYLITFGQDIPSALLKQVRAKKHLHLDVDDPTLSTLDMEESFRNVRETIKKFILKFIGQELMDPVTT</sequence>
<protein>
    <recommendedName>
        <fullName evidence="2">Phosphotyrosine protein phosphatase I domain-containing protein</fullName>
    </recommendedName>
</protein>
<keyword evidence="1" id="KW-0059">Arsenical resistance</keyword>
<dbReference type="SUPFAM" id="SSF52788">
    <property type="entry name" value="Phosphotyrosine protein phosphatases I"/>
    <property type="match status" value="1"/>
</dbReference>
<dbReference type="EMBL" id="PDUD01000001">
    <property type="protein sequence ID" value="PHN08524.1"/>
    <property type="molecule type" value="Genomic_DNA"/>
</dbReference>
<dbReference type="RefSeq" id="WP_099148115.1">
    <property type="nucleotide sequence ID" value="NZ_PDUD01000001.1"/>
</dbReference>
<evidence type="ECO:0000259" key="2">
    <source>
        <dbReference type="SMART" id="SM00226"/>
    </source>
</evidence>
<keyword evidence="4" id="KW-1185">Reference proteome</keyword>
<dbReference type="AlphaFoldDB" id="A0A2D0NJ47"/>
<dbReference type="Gene3D" id="3.40.50.2300">
    <property type="match status" value="1"/>
</dbReference>
<evidence type="ECO:0000313" key="3">
    <source>
        <dbReference type="EMBL" id="PHN08524.1"/>
    </source>
</evidence>
<dbReference type="PANTHER" id="PTHR43428:SF1">
    <property type="entry name" value="ARSENATE REDUCTASE"/>
    <property type="match status" value="1"/>
</dbReference>
<feature type="domain" description="Phosphotyrosine protein phosphatase I" evidence="2">
    <location>
        <begin position="2"/>
        <end position="132"/>
    </location>
</feature>
<organism evidence="3 4">
    <name type="scientific">Flavilitoribacter nigricans (strain ATCC 23147 / DSM 23189 / NBRC 102662 / NCIMB 1420 / SS-2)</name>
    <name type="common">Lewinella nigricans</name>
    <dbReference type="NCBI Taxonomy" id="1122177"/>
    <lineage>
        <taxon>Bacteria</taxon>
        <taxon>Pseudomonadati</taxon>
        <taxon>Bacteroidota</taxon>
        <taxon>Saprospiria</taxon>
        <taxon>Saprospirales</taxon>
        <taxon>Lewinellaceae</taxon>
        <taxon>Flavilitoribacter</taxon>
    </lineage>
</organism>
<evidence type="ECO:0000256" key="1">
    <source>
        <dbReference type="ARBA" id="ARBA00022849"/>
    </source>
</evidence>
<dbReference type="InterPro" id="IPR036196">
    <property type="entry name" value="Ptyr_pPase_sf"/>
</dbReference>
<reference evidence="3 4" key="1">
    <citation type="submission" date="2017-10" db="EMBL/GenBank/DDBJ databases">
        <title>The draft genome sequence of Lewinella nigricans NBRC 102662.</title>
        <authorList>
            <person name="Wang K."/>
        </authorList>
    </citation>
    <scope>NUCLEOTIDE SEQUENCE [LARGE SCALE GENOMIC DNA]</scope>
    <source>
        <strain evidence="3 4">NBRC 102662</strain>
    </source>
</reference>